<dbReference type="AlphaFoldDB" id="A0A0C9U4L3"/>
<dbReference type="Proteomes" id="UP000054279">
    <property type="component" value="Unassembled WGS sequence"/>
</dbReference>
<name>A0A0C9U4L3_SPHS4</name>
<reference evidence="1 2" key="1">
    <citation type="submission" date="2014-06" db="EMBL/GenBank/DDBJ databases">
        <title>Evolutionary Origins and Diversification of the Mycorrhizal Mutualists.</title>
        <authorList>
            <consortium name="DOE Joint Genome Institute"/>
            <consortium name="Mycorrhizal Genomics Consortium"/>
            <person name="Kohler A."/>
            <person name="Kuo A."/>
            <person name="Nagy L.G."/>
            <person name="Floudas D."/>
            <person name="Copeland A."/>
            <person name="Barry K.W."/>
            <person name="Cichocki N."/>
            <person name="Veneault-Fourrey C."/>
            <person name="LaButti K."/>
            <person name="Lindquist E.A."/>
            <person name="Lipzen A."/>
            <person name="Lundell T."/>
            <person name="Morin E."/>
            <person name="Murat C."/>
            <person name="Riley R."/>
            <person name="Ohm R."/>
            <person name="Sun H."/>
            <person name="Tunlid A."/>
            <person name="Henrissat B."/>
            <person name="Grigoriev I.V."/>
            <person name="Hibbett D.S."/>
            <person name="Martin F."/>
        </authorList>
    </citation>
    <scope>NUCLEOTIDE SEQUENCE [LARGE SCALE GENOMIC DNA]</scope>
    <source>
        <strain evidence="1 2">SS14</strain>
    </source>
</reference>
<evidence type="ECO:0000313" key="1">
    <source>
        <dbReference type="EMBL" id="KIJ37868.1"/>
    </source>
</evidence>
<keyword evidence="2" id="KW-1185">Reference proteome</keyword>
<organism evidence="1 2">
    <name type="scientific">Sphaerobolus stellatus (strain SS14)</name>
    <dbReference type="NCBI Taxonomy" id="990650"/>
    <lineage>
        <taxon>Eukaryota</taxon>
        <taxon>Fungi</taxon>
        <taxon>Dikarya</taxon>
        <taxon>Basidiomycota</taxon>
        <taxon>Agaricomycotina</taxon>
        <taxon>Agaricomycetes</taxon>
        <taxon>Phallomycetidae</taxon>
        <taxon>Geastrales</taxon>
        <taxon>Sphaerobolaceae</taxon>
        <taxon>Sphaerobolus</taxon>
    </lineage>
</organism>
<dbReference type="HOGENOM" id="CLU_2544080_0_0_1"/>
<sequence>MDRIYIVYAMTIGHTHVCPGEYRAVDSANVTPSVRKNLGETRDPVRTDKKTRAFGGVSQDVFDKELSMLQPTLTPSPSPSLQS</sequence>
<dbReference type="EMBL" id="KN837165">
    <property type="protein sequence ID" value="KIJ37868.1"/>
    <property type="molecule type" value="Genomic_DNA"/>
</dbReference>
<protein>
    <submittedName>
        <fullName evidence="1">Uncharacterized protein</fullName>
    </submittedName>
</protein>
<proteinExistence type="predicted"/>
<gene>
    <name evidence="1" type="ORF">M422DRAFT_259482</name>
</gene>
<evidence type="ECO:0000313" key="2">
    <source>
        <dbReference type="Proteomes" id="UP000054279"/>
    </source>
</evidence>
<accession>A0A0C9U4L3</accession>